<feature type="compositionally biased region" description="Basic and acidic residues" evidence="2">
    <location>
        <begin position="492"/>
        <end position="504"/>
    </location>
</feature>
<gene>
    <name evidence="3" type="ORF">CSUI_001645</name>
</gene>
<accession>A0A2C6LBQ3</accession>
<feature type="region of interest" description="Disordered" evidence="2">
    <location>
        <begin position="703"/>
        <end position="728"/>
    </location>
</feature>
<feature type="compositionally biased region" description="Basic and acidic residues" evidence="2">
    <location>
        <begin position="269"/>
        <end position="287"/>
    </location>
</feature>
<feature type="compositionally biased region" description="Basic residues" evidence="2">
    <location>
        <begin position="505"/>
        <end position="566"/>
    </location>
</feature>
<organism evidence="3 4">
    <name type="scientific">Cystoisospora suis</name>
    <dbReference type="NCBI Taxonomy" id="483139"/>
    <lineage>
        <taxon>Eukaryota</taxon>
        <taxon>Sar</taxon>
        <taxon>Alveolata</taxon>
        <taxon>Apicomplexa</taxon>
        <taxon>Conoidasida</taxon>
        <taxon>Coccidia</taxon>
        <taxon>Eucoccidiorida</taxon>
        <taxon>Eimeriorina</taxon>
        <taxon>Sarcocystidae</taxon>
        <taxon>Cystoisospora</taxon>
    </lineage>
</organism>
<feature type="compositionally biased region" description="Polar residues" evidence="2">
    <location>
        <begin position="1"/>
        <end position="11"/>
    </location>
</feature>
<dbReference type="Proteomes" id="UP000221165">
    <property type="component" value="Unassembled WGS sequence"/>
</dbReference>
<name>A0A2C6LBQ3_9APIC</name>
<dbReference type="VEuPathDB" id="ToxoDB:CSUI_001645"/>
<evidence type="ECO:0000256" key="1">
    <source>
        <dbReference type="SAM" id="Coils"/>
    </source>
</evidence>
<feature type="compositionally biased region" description="Low complexity" evidence="2">
    <location>
        <begin position="17"/>
        <end position="33"/>
    </location>
</feature>
<feature type="region of interest" description="Disordered" evidence="2">
    <location>
        <begin position="465"/>
        <end position="608"/>
    </location>
</feature>
<feature type="compositionally biased region" description="Pro residues" evidence="2">
    <location>
        <begin position="473"/>
        <end position="491"/>
    </location>
</feature>
<dbReference type="OrthoDB" id="331814at2759"/>
<protein>
    <submittedName>
        <fullName evidence="3">Uncharacterized protein</fullName>
    </submittedName>
</protein>
<dbReference type="RefSeq" id="XP_067926175.1">
    <property type="nucleotide sequence ID" value="XM_068061850.1"/>
</dbReference>
<dbReference type="PANTHER" id="PTHR48125:SF12">
    <property type="entry name" value="AT HOOK TRANSCRIPTION FACTOR FAMILY-RELATED"/>
    <property type="match status" value="1"/>
</dbReference>
<feature type="region of interest" description="Disordered" evidence="2">
    <location>
        <begin position="640"/>
        <end position="662"/>
    </location>
</feature>
<dbReference type="AlphaFoldDB" id="A0A2C6LBQ3"/>
<feature type="compositionally biased region" description="Low complexity" evidence="2">
    <location>
        <begin position="567"/>
        <end position="577"/>
    </location>
</feature>
<feature type="region of interest" description="Disordered" evidence="2">
    <location>
        <begin position="741"/>
        <end position="794"/>
    </location>
</feature>
<feature type="coiled-coil region" evidence="1">
    <location>
        <begin position="317"/>
        <end position="397"/>
    </location>
</feature>
<comment type="caution">
    <text evidence="3">The sequence shown here is derived from an EMBL/GenBank/DDBJ whole genome shotgun (WGS) entry which is preliminary data.</text>
</comment>
<feature type="region of interest" description="Disordered" evidence="2">
    <location>
        <begin position="1"/>
        <end position="69"/>
    </location>
</feature>
<keyword evidence="1" id="KW-0175">Coiled coil</keyword>
<dbReference type="GeneID" id="94425061"/>
<feature type="region of interest" description="Disordered" evidence="2">
    <location>
        <begin position="220"/>
        <end position="239"/>
    </location>
</feature>
<feature type="region of interest" description="Disordered" evidence="2">
    <location>
        <begin position="266"/>
        <end position="294"/>
    </location>
</feature>
<proteinExistence type="predicted"/>
<evidence type="ECO:0000313" key="3">
    <source>
        <dbReference type="EMBL" id="PHJ24502.1"/>
    </source>
</evidence>
<dbReference type="EMBL" id="MIGC01000668">
    <property type="protein sequence ID" value="PHJ24502.1"/>
    <property type="molecule type" value="Genomic_DNA"/>
</dbReference>
<evidence type="ECO:0000256" key="2">
    <source>
        <dbReference type="SAM" id="MobiDB-lite"/>
    </source>
</evidence>
<dbReference type="PANTHER" id="PTHR48125">
    <property type="entry name" value="LP07818P1"/>
    <property type="match status" value="1"/>
</dbReference>
<keyword evidence="4" id="KW-1185">Reference proteome</keyword>
<sequence>MAEVAWQQQRQMPVHPSRASSAALSSFPSASHSTVMDLNVPPPNPPVLSGPSQTRLSLAPPTAGQDPMSAATVGLQSGLSAVSVSPGLVDQGSVLEGSVGDAALRATPRVSRGVTVERPIVVRPANGTTGGVCCGPSRSSSPAPLVDVNPMIPSKFKYSFPQHMIPKHKSYEVLAIEETAPGSFFPPKSSSSMRMATTKRKPYVKKTIFGIPKREHSDLRLANPAVSGRQARETEDVPLSSTFQPLPLLSRTSVPRSRFLRSSLLTAQAEKEEAGTGGEEKPREGDSAGRGTKQGKGWMKNFQCFMCTSADYVSTEQAALEEENGNLDEALVEFQEANRIQAIKLLEAEKQIDEGQEIVEQLQLQLEYETAQLKEKNEKLEKETQIAEKSLNELREKVVETIEKVYTIRDNADSSELEAVLRGFCSEVADVLNQTKVASSTTIVIPQPPPLPRMPSIHVRPVYPVPVESSTPELPPPESPKEPPPPPPPPVEEPRLEEPPVKEKVSKKKKVVKKKKGLKKKGKKAGTKGKKTAKKGTKGKKGAKTKGGGKKASAKGGKKKGVKKAKSSTPKMKPMKSLSRRAMSLKKRNSSMSVQGATALPKAVAEGPTDAASQRTLLRTASQIFSRQRQLLEEQIQQQLGHLQSGGPATSDGALPAGGTSVRPATPAAFGVPTQYHPGVVAPGGLQFLLYPGMLEQAFLRRRGSASGKETEMNGDSRGGEDPGLKQLPSDANILTQMILQKELGPPVEGPGVPGGFGSQVGEQQPPVQHPCSMPVPSSVAEGVSAPEESASPN</sequence>
<evidence type="ECO:0000313" key="4">
    <source>
        <dbReference type="Proteomes" id="UP000221165"/>
    </source>
</evidence>
<reference evidence="3 4" key="1">
    <citation type="journal article" date="2017" name="Int. J. Parasitol.">
        <title>The genome of the protozoan parasite Cystoisospora suis and a reverse vaccinology approach to identify vaccine candidates.</title>
        <authorList>
            <person name="Palmieri N."/>
            <person name="Shrestha A."/>
            <person name="Ruttkowski B."/>
            <person name="Beck T."/>
            <person name="Vogl C."/>
            <person name="Tomley F."/>
            <person name="Blake D.P."/>
            <person name="Joachim A."/>
        </authorList>
    </citation>
    <scope>NUCLEOTIDE SEQUENCE [LARGE SCALE GENOMIC DNA]</scope>
    <source>
        <strain evidence="3 4">Wien I</strain>
    </source>
</reference>